<dbReference type="AlphaFoldDB" id="A0A6G0U1G6"/>
<dbReference type="GO" id="GO:0005694">
    <property type="term" value="C:chromosome"/>
    <property type="evidence" value="ECO:0007669"/>
    <property type="project" value="UniProtKB-ARBA"/>
</dbReference>
<dbReference type="InterPro" id="IPR012337">
    <property type="entry name" value="RNaseH-like_sf"/>
</dbReference>
<sequence length="462" mass="53325">MKDEGSILDELVKAKENIKRKYIELKTGEANVQQLLSQTFKPIIDPLTKISDTNHSTSNEKNNSESNFNENYQQEIENWFHSADLDKTYGPKKLSDGNIILGEKEVKFIEQSIVIDGNNYPSTPGLIQLLFLKNPLIYSDNDLEVYKSILIQTSAHLTLKSKKIKKTGSKYKDIIRKLFPSGGHLSMKLQKNNLVYWDNPNELVDRLRLLLASKAADCFTKFAWAIALKSKTGKEVTNAMSKILIDRAPKLLQLDNGKEFYNTNFDNLMAKYNIHKYSTFSIVKACIVERFNRTLKEKMFREFTARGSHEWISILPKLVNEYNNSKHRTIGMTPVQADLNPTSVTIKQREINNEKIKFKVGDNVRISTQKGVFTKGYLPNWSTEIFEIIKINKTLPVTYQLQDYTGKPIAGCFYSAEIHKTEHPNEYLIEKIIRKKQNKMLVKWLGFDNTHNSWINTRDVKI</sequence>
<dbReference type="InterPro" id="IPR001584">
    <property type="entry name" value="Integrase_cat-core"/>
</dbReference>
<dbReference type="Gene3D" id="3.30.420.10">
    <property type="entry name" value="Ribonuclease H-like superfamily/Ribonuclease H"/>
    <property type="match status" value="1"/>
</dbReference>
<dbReference type="InterPro" id="IPR036397">
    <property type="entry name" value="RNaseH_sf"/>
</dbReference>
<dbReference type="GO" id="GO:0015074">
    <property type="term" value="P:DNA integration"/>
    <property type="evidence" value="ECO:0007669"/>
    <property type="project" value="InterPro"/>
</dbReference>
<dbReference type="EMBL" id="VYZN01000009">
    <property type="protein sequence ID" value="KAE9542914.1"/>
    <property type="molecule type" value="Genomic_DNA"/>
</dbReference>
<evidence type="ECO:0000259" key="1">
    <source>
        <dbReference type="PROSITE" id="PS50013"/>
    </source>
</evidence>
<dbReference type="Proteomes" id="UP000475862">
    <property type="component" value="Unassembled WGS sequence"/>
</dbReference>
<dbReference type="OrthoDB" id="6621683at2759"/>
<protein>
    <recommendedName>
        <fullName evidence="5">Integrase catalytic domain-containing protein</fullName>
    </recommendedName>
</protein>
<feature type="domain" description="Integrase catalytic" evidence="2">
    <location>
        <begin position="176"/>
        <end position="342"/>
    </location>
</feature>
<dbReference type="Pfam" id="PF26634">
    <property type="entry name" value="DUF8207"/>
    <property type="match status" value="1"/>
</dbReference>
<reference evidence="3 4" key="1">
    <citation type="submission" date="2019-08" db="EMBL/GenBank/DDBJ databases">
        <title>The genome of the soybean aphid Biotype 1, its phylome, world population structure and adaptation to the North American continent.</title>
        <authorList>
            <person name="Giordano R."/>
            <person name="Donthu R.K."/>
            <person name="Hernandez A.G."/>
            <person name="Wright C.L."/>
            <person name="Zimin A.V."/>
        </authorList>
    </citation>
    <scope>NUCLEOTIDE SEQUENCE [LARGE SCALE GENOMIC DNA]</scope>
    <source>
        <tissue evidence="3">Whole aphids</tissue>
    </source>
</reference>
<dbReference type="PROSITE" id="PS50994">
    <property type="entry name" value="INTEGRASE"/>
    <property type="match status" value="1"/>
</dbReference>
<evidence type="ECO:0000313" key="4">
    <source>
        <dbReference type="Proteomes" id="UP000475862"/>
    </source>
</evidence>
<accession>A0A6G0U1G6</accession>
<proteinExistence type="predicted"/>
<name>A0A6G0U1G6_APHGL</name>
<dbReference type="SUPFAM" id="SSF54160">
    <property type="entry name" value="Chromo domain-like"/>
    <property type="match status" value="1"/>
</dbReference>
<dbReference type="InterPro" id="IPR016197">
    <property type="entry name" value="Chromo-like_dom_sf"/>
</dbReference>
<dbReference type="PANTHER" id="PTHR46585:SF1">
    <property type="entry name" value="CHROMO DOMAIN-CONTAINING PROTEIN"/>
    <property type="match status" value="1"/>
</dbReference>
<dbReference type="InterPro" id="IPR058520">
    <property type="entry name" value="DUF8207"/>
</dbReference>
<evidence type="ECO:0008006" key="5">
    <source>
        <dbReference type="Google" id="ProtNLM"/>
    </source>
</evidence>
<dbReference type="PROSITE" id="PS50013">
    <property type="entry name" value="CHROMO_2"/>
    <property type="match status" value="1"/>
</dbReference>
<organism evidence="3 4">
    <name type="scientific">Aphis glycines</name>
    <name type="common">Soybean aphid</name>
    <dbReference type="NCBI Taxonomy" id="307491"/>
    <lineage>
        <taxon>Eukaryota</taxon>
        <taxon>Metazoa</taxon>
        <taxon>Ecdysozoa</taxon>
        <taxon>Arthropoda</taxon>
        <taxon>Hexapoda</taxon>
        <taxon>Insecta</taxon>
        <taxon>Pterygota</taxon>
        <taxon>Neoptera</taxon>
        <taxon>Paraneoptera</taxon>
        <taxon>Hemiptera</taxon>
        <taxon>Sternorrhyncha</taxon>
        <taxon>Aphidomorpha</taxon>
        <taxon>Aphidoidea</taxon>
        <taxon>Aphididae</taxon>
        <taxon>Aphidini</taxon>
        <taxon>Aphis</taxon>
        <taxon>Aphis</taxon>
    </lineage>
</organism>
<evidence type="ECO:0000259" key="2">
    <source>
        <dbReference type="PROSITE" id="PS50994"/>
    </source>
</evidence>
<comment type="caution">
    <text evidence="3">The sequence shown here is derived from an EMBL/GenBank/DDBJ whole genome shotgun (WGS) entry which is preliminary data.</text>
</comment>
<dbReference type="PANTHER" id="PTHR46585">
    <property type="entry name" value="INTEGRASE CORE DOMAIN CONTAINING PROTEIN"/>
    <property type="match status" value="1"/>
</dbReference>
<gene>
    <name evidence="3" type="ORF">AGLY_002825</name>
</gene>
<dbReference type="InterPro" id="IPR000953">
    <property type="entry name" value="Chromo/chromo_shadow_dom"/>
</dbReference>
<dbReference type="SUPFAM" id="SSF53098">
    <property type="entry name" value="Ribonuclease H-like"/>
    <property type="match status" value="1"/>
</dbReference>
<keyword evidence="4" id="KW-1185">Reference proteome</keyword>
<dbReference type="GO" id="GO:0003676">
    <property type="term" value="F:nucleic acid binding"/>
    <property type="evidence" value="ECO:0007669"/>
    <property type="project" value="InterPro"/>
</dbReference>
<evidence type="ECO:0000313" key="3">
    <source>
        <dbReference type="EMBL" id="KAE9542914.1"/>
    </source>
</evidence>
<feature type="domain" description="Chromo" evidence="1">
    <location>
        <begin position="427"/>
        <end position="462"/>
    </location>
</feature>